<evidence type="ECO:0000256" key="1">
    <source>
        <dbReference type="ARBA" id="ARBA00022737"/>
    </source>
</evidence>
<accession>A0A9P1DFD6</accession>
<dbReference type="SUPFAM" id="SSF50985">
    <property type="entry name" value="RCC1/BLIP-II"/>
    <property type="match status" value="2"/>
</dbReference>
<dbReference type="PROSITE" id="PS00626">
    <property type="entry name" value="RCC1_2"/>
    <property type="match status" value="1"/>
</dbReference>
<feature type="repeat" description="RCC1" evidence="2">
    <location>
        <begin position="1112"/>
        <end position="1161"/>
    </location>
</feature>
<dbReference type="EMBL" id="CAMXCT010004445">
    <property type="protein sequence ID" value="CAI4009038.1"/>
    <property type="molecule type" value="Genomic_DNA"/>
</dbReference>
<dbReference type="PANTHER" id="PTHR22872:SF9">
    <property type="entry name" value="X-LINKED RETINITIS PIGMENTOSA GTPASE REGULATOR"/>
    <property type="match status" value="1"/>
</dbReference>
<dbReference type="InterPro" id="IPR009091">
    <property type="entry name" value="RCC1/BLIP-II"/>
</dbReference>
<dbReference type="InterPro" id="IPR036116">
    <property type="entry name" value="FN3_sf"/>
</dbReference>
<dbReference type="PANTHER" id="PTHR22872">
    <property type="entry name" value="BTK-BINDING PROTEIN-RELATED"/>
    <property type="match status" value="1"/>
</dbReference>
<comment type="caution">
    <text evidence="5">The sequence shown here is derived from an EMBL/GenBank/DDBJ whole genome shotgun (WGS) entry which is preliminary data.</text>
</comment>
<feature type="repeat" description="RCC1" evidence="2">
    <location>
        <begin position="942"/>
        <end position="993"/>
    </location>
</feature>
<reference evidence="6 7" key="2">
    <citation type="submission" date="2024-05" db="EMBL/GenBank/DDBJ databases">
        <authorList>
            <person name="Chen Y."/>
            <person name="Shah S."/>
            <person name="Dougan E. K."/>
            <person name="Thang M."/>
            <person name="Chan C."/>
        </authorList>
    </citation>
    <scope>NUCLEOTIDE SEQUENCE [LARGE SCALE GENOMIC DNA]</scope>
</reference>
<dbReference type="EMBL" id="CAMXCT030004445">
    <property type="protein sequence ID" value="CAL4796350.1"/>
    <property type="molecule type" value="Genomic_DNA"/>
</dbReference>
<dbReference type="Proteomes" id="UP001152797">
    <property type="component" value="Unassembled WGS sequence"/>
</dbReference>
<evidence type="ECO:0000256" key="2">
    <source>
        <dbReference type="PROSITE-ProRule" id="PRU00235"/>
    </source>
</evidence>
<evidence type="ECO:0000313" key="6">
    <source>
        <dbReference type="EMBL" id="CAL4796350.1"/>
    </source>
</evidence>
<feature type="region of interest" description="Disordered" evidence="3">
    <location>
        <begin position="465"/>
        <end position="526"/>
    </location>
</feature>
<evidence type="ECO:0000313" key="5">
    <source>
        <dbReference type="EMBL" id="CAI4009038.1"/>
    </source>
</evidence>
<dbReference type="AlphaFoldDB" id="A0A9P1DFD6"/>
<dbReference type="InterPro" id="IPR058923">
    <property type="entry name" value="RCC1-like_dom"/>
</dbReference>
<dbReference type="EMBL" id="CAMXCT020004445">
    <property type="protein sequence ID" value="CAL1162413.1"/>
    <property type="molecule type" value="Genomic_DNA"/>
</dbReference>
<dbReference type="InterPro" id="IPR051625">
    <property type="entry name" value="Signaling_Regulatory_Domain"/>
</dbReference>
<feature type="repeat" description="RCC1" evidence="2">
    <location>
        <begin position="994"/>
        <end position="1055"/>
    </location>
</feature>
<feature type="repeat" description="RCC1" evidence="2">
    <location>
        <begin position="837"/>
        <end position="892"/>
    </location>
</feature>
<dbReference type="SUPFAM" id="SSF49265">
    <property type="entry name" value="Fibronectin type III"/>
    <property type="match status" value="1"/>
</dbReference>
<dbReference type="Pfam" id="PF25390">
    <property type="entry name" value="WD40_RLD"/>
    <property type="match status" value="1"/>
</dbReference>
<sequence length="1241" mass="136794">MSPVAGVKRSGQFDFIRPSAWNGRSCVVDYAVHCSGKDAVLKLTDSCGERSDNRSLWFARSTELHMEKSPGHLEELGSKWLHPWRKGHELILKVFLASQHRSIRMTQDGSKVTFRLVSPPTLEEQLADPNNIRFFAQVPKVASCLPDDRDDIFKSTTQNASFFGAQECSACQNLLESKIKGTELCDSATTSASNLRCKVFANGMAKEGVLELVVSSIQSSWQQAKDMAMPLSWKLGCQDLGCCPLDPEVSKALMEEADRVLKIEKFADKQRELRARDAENVPSGVVEKILTDSTARLKLEGVLNTKAHLNNKGIHWENLTSDLDLKKLQVAVSDDGCRWNFRKSRCTPRGSCAYKFRLGDVNFHQSCRLKAKVYRPMSDEECLWNYKKAMCHHPQYCARRCKGGDWTLDSCCKLRKVMVSGENETDETGDVKKVDDETIQKILDDMKMEDDTDDVVGSDVDEDIGLEADEETVTAPSSPKVDEDIGLEADEETITAPSSSDDESDAPSTAGEDVMEDNCRSDSDRSLLSTPGFAKALEKDVRASLTWKLNLKRDACHERHIKRGLSEMCASCFVDVTDCAFQHCFRLQSTAGPNDEKTKLCMEKKNGDRLGCQPQLRKCTGLSDDQLPGFHSSDKKTRRASAVAPPGKFSVDHRKTNQVSISGEENPERLEGLYPEHDQDSRSLGVAHDFYDVPDAVAPLQVAQRWGDGTVDEVLLRWRKPRENAREIQSYEVCWWPWSLGGETREAEASSIQLAAEEVAEGDLCHYPLRATKPERRTPGELLHPAPLTASWVSVRAYNQEGWGDWSRATLVFFREVIGGDARNGYQEADATPGTAGSLLTWGASEDGRLGRGLEVLQRGACPELVAVPGFQECRLSSMAAGAHTCVLSQRDRLYLWGSFLPDGQDSEEVDVLVEPQEQALDFVCHAAACGRFSTVLLSAEGRLFAWGPNEVYQCGIPGDAMVRSLTQLQVPKDEAVIQVELGEFHGVALTSSGQVLCWGQEQGPEAGLRDEPKLKGLLPESINFNEPSPRALDLPVPVTLVAAGGYHSAFLTQNGQLWSWGSNSHGQLGLGLPTEKAFVGRPRPVVLEGHTGRMAKLSLGGVHSAVLDDAGVAYTFGDNSRGQCGQGDRPHLLAPERVRELPMALGVCCGGFFSFFQVAEDLYACGWGKEGCLGFGRVSKRQLKVLRVPQPPQGRWLQLRAGASHVVALVTGENEEKWLRALGADLAMAYPQPLPRPYGK</sequence>
<feature type="region of interest" description="Disordered" evidence="3">
    <location>
        <begin position="627"/>
        <end position="665"/>
    </location>
</feature>
<gene>
    <name evidence="5" type="ORF">C1SCF055_LOCUS34419</name>
</gene>
<dbReference type="PROSITE" id="PS50012">
    <property type="entry name" value="RCC1_3"/>
    <property type="match status" value="5"/>
</dbReference>
<dbReference type="PRINTS" id="PR00633">
    <property type="entry name" value="RCCNDNSATION"/>
</dbReference>
<proteinExistence type="predicted"/>
<keyword evidence="7" id="KW-1185">Reference proteome</keyword>
<organism evidence="5">
    <name type="scientific">Cladocopium goreaui</name>
    <dbReference type="NCBI Taxonomy" id="2562237"/>
    <lineage>
        <taxon>Eukaryota</taxon>
        <taxon>Sar</taxon>
        <taxon>Alveolata</taxon>
        <taxon>Dinophyceae</taxon>
        <taxon>Suessiales</taxon>
        <taxon>Symbiodiniaceae</taxon>
        <taxon>Cladocopium</taxon>
    </lineage>
</organism>
<evidence type="ECO:0000259" key="4">
    <source>
        <dbReference type="Pfam" id="PF25390"/>
    </source>
</evidence>
<feature type="compositionally biased region" description="Acidic residues" evidence="3">
    <location>
        <begin position="484"/>
        <end position="493"/>
    </location>
</feature>
<dbReference type="Gene3D" id="2.130.10.30">
    <property type="entry name" value="Regulator of chromosome condensation 1/beta-lactamase-inhibitor protein II"/>
    <property type="match status" value="2"/>
</dbReference>
<evidence type="ECO:0000256" key="3">
    <source>
        <dbReference type="SAM" id="MobiDB-lite"/>
    </source>
</evidence>
<dbReference type="Gene3D" id="2.60.40.10">
    <property type="entry name" value="Immunoglobulins"/>
    <property type="match status" value="1"/>
</dbReference>
<name>A0A9P1DFD6_9DINO</name>
<dbReference type="InterPro" id="IPR000408">
    <property type="entry name" value="Reg_chr_condens"/>
</dbReference>
<dbReference type="OrthoDB" id="10256179at2759"/>
<protein>
    <recommendedName>
        <fullName evidence="4">RCC1-like domain-containing protein</fullName>
    </recommendedName>
</protein>
<reference evidence="5" key="1">
    <citation type="submission" date="2022-10" db="EMBL/GenBank/DDBJ databases">
        <authorList>
            <person name="Chen Y."/>
            <person name="Dougan E. K."/>
            <person name="Chan C."/>
            <person name="Rhodes N."/>
            <person name="Thang M."/>
        </authorList>
    </citation>
    <scope>NUCLEOTIDE SEQUENCE</scope>
</reference>
<feature type="domain" description="RCC1-like" evidence="4">
    <location>
        <begin position="839"/>
        <end position="1209"/>
    </location>
</feature>
<feature type="repeat" description="RCC1" evidence="2">
    <location>
        <begin position="1056"/>
        <end position="1111"/>
    </location>
</feature>
<keyword evidence="1" id="KW-0677">Repeat</keyword>
<dbReference type="InterPro" id="IPR013783">
    <property type="entry name" value="Ig-like_fold"/>
</dbReference>
<evidence type="ECO:0000313" key="7">
    <source>
        <dbReference type="Proteomes" id="UP001152797"/>
    </source>
</evidence>